<dbReference type="Pfam" id="PF13086">
    <property type="entry name" value="AAA_11"/>
    <property type="match status" value="1"/>
</dbReference>
<evidence type="ECO:0000256" key="2">
    <source>
        <dbReference type="ARBA" id="ARBA00022741"/>
    </source>
</evidence>
<evidence type="ECO:0000259" key="8">
    <source>
        <dbReference type="Pfam" id="PF13087"/>
    </source>
</evidence>
<dbReference type="Pfam" id="PF13087">
    <property type="entry name" value="AAA_12"/>
    <property type="match status" value="1"/>
</dbReference>
<dbReference type="SUPFAM" id="SSF52540">
    <property type="entry name" value="P-loop containing nucleoside triphosphate hydrolases"/>
    <property type="match status" value="1"/>
</dbReference>
<keyword evidence="5" id="KW-0067">ATP-binding</keyword>
<dbReference type="Gene3D" id="3.40.50.300">
    <property type="entry name" value="P-loop containing nucleotide triphosphate hydrolases"/>
    <property type="match status" value="2"/>
</dbReference>
<keyword evidence="6" id="KW-0175">Coiled coil</keyword>
<comment type="similarity">
    <text evidence="1">Belongs to the DNA2/NAM7 helicase family.</text>
</comment>
<evidence type="ECO:0008006" key="11">
    <source>
        <dbReference type="Google" id="ProtNLM"/>
    </source>
</evidence>
<evidence type="ECO:0000313" key="9">
    <source>
        <dbReference type="EMBL" id="WDE10124.1"/>
    </source>
</evidence>
<gene>
    <name evidence="9" type="ORF">H3N35_17750</name>
</gene>
<proteinExistence type="inferred from homology"/>
<dbReference type="PANTHER" id="PTHR43788">
    <property type="entry name" value="DNA2/NAM7 HELICASE FAMILY MEMBER"/>
    <property type="match status" value="1"/>
</dbReference>
<dbReference type="InterPro" id="IPR027417">
    <property type="entry name" value="P-loop_NTPase"/>
</dbReference>
<feature type="domain" description="DNA2/NAM7 helicase helicase" evidence="7">
    <location>
        <begin position="795"/>
        <end position="848"/>
    </location>
</feature>
<dbReference type="EMBL" id="CP059693">
    <property type="protein sequence ID" value="WDE10124.1"/>
    <property type="molecule type" value="Genomic_DNA"/>
</dbReference>
<dbReference type="InterPro" id="IPR050534">
    <property type="entry name" value="Coronavir_polyprotein_1ab"/>
</dbReference>
<evidence type="ECO:0000256" key="3">
    <source>
        <dbReference type="ARBA" id="ARBA00022801"/>
    </source>
</evidence>
<reference evidence="9 10" key="1">
    <citation type="journal article" date="2022" name="Mar. Drugs">
        <title>Bioassay-Guided Fractionation Leads to the Detection of Cholic Acid Generated by the Rare Thalassomonas sp.</title>
        <authorList>
            <person name="Pheiffer F."/>
            <person name="Schneider Y.K."/>
            <person name="Hansen E.H."/>
            <person name="Andersen J.H."/>
            <person name="Isaksson J."/>
            <person name="Busche T."/>
            <person name="R C."/>
            <person name="Kalinowski J."/>
            <person name="Zyl L.V."/>
            <person name="Trindade M."/>
        </authorList>
    </citation>
    <scope>NUCLEOTIDE SEQUENCE [LARGE SCALE GENOMIC DNA]</scope>
    <source>
        <strain evidence="9 10">A5K-61T</strain>
    </source>
</reference>
<sequence length="1105" mass="124262">MNIFEKSPEIKNQTVIDILTFWHQAEFFNSVALQDLAQDNPGVIYYQLADLINNPTCLPWLNRNNIRRGGNNYDPNKVYSYTLYLGVFQRSEFFAQAKGLFHSKEDSVWDEHCNDSGITCTAKIKVNKEGCLLLDTLELSTAPWALGQALNHKLDNISFDDFEYESEAFIERWQEINKVADNVKQETGASPAFTTFELLAVLEQLQSWAGFEPLKASTALIIKLNPIKKEEFPVTPLLPPETIRRLQQLNNELITEQPEMEADAPGKHYGSKGGGTYLAGSGEDEQEVAILNSFFIRDLELARNIIRQGNLTPDSPLARFLAPTCQRYADLLTPKGEELIREQLAVDKTPAGRWPGDSSHIMSLMQQFSINTMKEELADTGLYSVNGPPGTGKSTLLRDIIADNVVQRAKVLAGLSSAKDAFCRDLSVKVGDKVETGIKQLIPELCGFEMVVLSSNNNAVENISKELPQMKTLGQEFLDLEYFKPVAQKLAADHKVTKDKKTKQEKITLAALEDEEDCWGLVAAALGNYDNRKRFGERIRYKPMEQLTLLDKKAASYRTLSAAIRELRRKSPNVHADFKSAQKAFQQAEAEVEQAINDIKRLEKLAAQQQALAKQAQELSRLNEALLRSKACMAKLDARKAPWWSLEVRKCCYQRAIIAAFKLRIADREARLANKQVKYKRNAALLAQEEQACQTITQLHQDICFSAQDDDFNSAAIQRYAFGHSKELNRLRAELAAKAFVLHQAWVLACYNGCFSHTVNNLMHLINGKVKDYQHAKAMWQCFFMLVPVVSSAFASVASQFSALRAGDIGWLFIDEAGQATPQQAVGALLRAKRAIVVGDPLQIEPVFSTPPEFIEFFGKKILGEQWHTWSPTTASVQSVADRVNPYGTNLIATNQWLGSPLRVHRRCQNPMFSIANQIAYSNTMLHGSDHLAEVSDFVWGQSSWCDVPGAVDDKHFVPEQAAYVLMMLYRYIEANNELPACYIVTPFRNVKKRLKEYLKREFRHETIQQKNFYDWIEGRIGTIHTFQGKEEKYVIFVLGGSLENGGKGATNWASAKPNLLNVAVTRAKKRFYMVGCKNLWGGLAYFSVANTDLASVAVTNPEVN</sequence>
<dbReference type="InterPro" id="IPR041679">
    <property type="entry name" value="DNA2/NAM7-like_C"/>
</dbReference>
<evidence type="ECO:0000259" key="7">
    <source>
        <dbReference type="Pfam" id="PF13086"/>
    </source>
</evidence>
<dbReference type="PANTHER" id="PTHR43788:SF8">
    <property type="entry name" value="DNA-BINDING PROTEIN SMUBP-2"/>
    <property type="match status" value="1"/>
</dbReference>
<evidence type="ECO:0000256" key="6">
    <source>
        <dbReference type="SAM" id="Coils"/>
    </source>
</evidence>
<organism evidence="9 10">
    <name type="scientific">Thalassomonas haliotis</name>
    <dbReference type="NCBI Taxonomy" id="485448"/>
    <lineage>
        <taxon>Bacteria</taxon>
        <taxon>Pseudomonadati</taxon>
        <taxon>Pseudomonadota</taxon>
        <taxon>Gammaproteobacteria</taxon>
        <taxon>Alteromonadales</taxon>
        <taxon>Colwelliaceae</taxon>
        <taxon>Thalassomonas</taxon>
    </lineage>
</organism>
<evidence type="ECO:0000256" key="4">
    <source>
        <dbReference type="ARBA" id="ARBA00022806"/>
    </source>
</evidence>
<keyword evidence="4" id="KW-0347">Helicase</keyword>
<dbReference type="RefSeq" id="WP_274050141.1">
    <property type="nucleotide sequence ID" value="NZ_CP059693.1"/>
</dbReference>
<keyword evidence="10" id="KW-1185">Reference proteome</keyword>
<dbReference type="InterPro" id="IPR041677">
    <property type="entry name" value="DNA2/NAM7_AAA_11"/>
</dbReference>
<dbReference type="Proteomes" id="UP001215231">
    <property type="component" value="Chromosome"/>
</dbReference>
<name>A0ABY7V955_9GAMM</name>
<evidence type="ECO:0000256" key="5">
    <source>
        <dbReference type="ARBA" id="ARBA00022840"/>
    </source>
</evidence>
<evidence type="ECO:0000256" key="1">
    <source>
        <dbReference type="ARBA" id="ARBA00007913"/>
    </source>
</evidence>
<evidence type="ECO:0000313" key="10">
    <source>
        <dbReference type="Proteomes" id="UP001215231"/>
    </source>
</evidence>
<keyword evidence="2" id="KW-0547">Nucleotide-binding</keyword>
<protein>
    <recommendedName>
        <fullName evidence="11">DNA2/NAM7 helicase-like C-terminal domain-containing protein</fullName>
    </recommendedName>
</protein>
<keyword evidence="3" id="KW-0378">Hydrolase</keyword>
<feature type="coiled-coil region" evidence="6">
    <location>
        <begin position="578"/>
        <end position="625"/>
    </location>
</feature>
<feature type="domain" description="DNA2/NAM7 helicase-like C-terminal" evidence="8">
    <location>
        <begin position="944"/>
        <end position="1078"/>
    </location>
</feature>
<accession>A0ABY7V955</accession>